<name>A0AAD9D657_9STRA</name>
<evidence type="ECO:0008006" key="3">
    <source>
        <dbReference type="Google" id="ProtNLM"/>
    </source>
</evidence>
<comment type="caution">
    <text evidence="1">The sequence shown here is derived from an EMBL/GenBank/DDBJ whole genome shotgun (WGS) entry which is preliminary data.</text>
</comment>
<dbReference type="PANTHER" id="PTHR35748:SF1">
    <property type="entry name" value="OS05G0358400 PROTEIN"/>
    <property type="match status" value="1"/>
</dbReference>
<reference evidence="1" key="1">
    <citation type="submission" date="2023-06" db="EMBL/GenBank/DDBJ databases">
        <title>Survivors Of The Sea: Transcriptome response of Skeletonema marinoi to long-term dormancy.</title>
        <authorList>
            <person name="Pinder M.I.M."/>
            <person name="Kourtchenko O."/>
            <person name="Robertson E.K."/>
            <person name="Larsson T."/>
            <person name="Maumus F."/>
            <person name="Osuna-Cruz C.M."/>
            <person name="Vancaester E."/>
            <person name="Stenow R."/>
            <person name="Vandepoele K."/>
            <person name="Ploug H."/>
            <person name="Bruchert V."/>
            <person name="Godhe A."/>
            <person name="Topel M."/>
        </authorList>
    </citation>
    <scope>NUCLEOTIDE SEQUENCE</scope>
    <source>
        <strain evidence="1">R05AC</strain>
    </source>
</reference>
<evidence type="ECO:0000313" key="1">
    <source>
        <dbReference type="EMBL" id="KAK1734340.1"/>
    </source>
</evidence>
<dbReference type="Proteomes" id="UP001224775">
    <property type="component" value="Unassembled WGS sequence"/>
</dbReference>
<evidence type="ECO:0000313" key="2">
    <source>
        <dbReference type="Proteomes" id="UP001224775"/>
    </source>
</evidence>
<protein>
    <recommendedName>
        <fullName evidence="3">Gamma-glutamylcyclotransferase</fullName>
    </recommendedName>
</protein>
<proteinExistence type="predicted"/>
<sequence length="238" mass="26371">MTITIPPALSGPSQVVTLLGYGALLSESSSRLTFPDLSNFRHVRVKHHKRVFAHPHLFLIKEGLVDPISSLELASLSAEPSDDDSSSFIAAAFDVVLTDERVDFVKREPEYDIVSTPYYDINRHDDGNSQPVGSGIICLASKDSDMRDIDHLHAISTKLKDKGGIWHWPCDSGLLPANIYLRHCLLAVQKAGGVAYSSFLEDTYLVDRKTTLKEYLDKHEDMVMASRPPPHLATRFGG</sequence>
<organism evidence="1 2">
    <name type="scientific">Skeletonema marinoi</name>
    <dbReference type="NCBI Taxonomy" id="267567"/>
    <lineage>
        <taxon>Eukaryota</taxon>
        <taxon>Sar</taxon>
        <taxon>Stramenopiles</taxon>
        <taxon>Ochrophyta</taxon>
        <taxon>Bacillariophyta</taxon>
        <taxon>Coscinodiscophyceae</taxon>
        <taxon>Thalassiosirophycidae</taxon>
        <taxon>Thalassiosirales</taxon>
        <taxon>Skeletonemataceae</taxon>
        <taxon>Skeletonema</taxon>
        <taxon>Skeletonema marinoi-dohrnii complex</taxon>
    </lineage>
</organism>
<dbReference type="PANTHER" id="PTHR35748">
    <property type="entry name" value="OS05G0358400 PROTEIN"/>
    <property type="match status" value="1"/>
</dbReference>
<dbReference type="EMBL" id="JATAAI010000039">
    <property type="protein sequence ID" value="KAK1734340.1"/>
    <property type="molecule type" value="Genomic_DNA"/>
</dbReference>
<gene>
    <name evidence="1" type="ORF">QTG54_014847</name>
</gene>
<dbReference type="AlphaFoldDB" id="A0AAD9D657"/>
<accession>A0AAD9D657</accession>
<keyword evidence="2" id="KW-1185">Reference proteome</keyword>